<dbReference type="Pfam" id="PF00929">
    <property type="entry name" value="RNase_T"/>
    <property type="match status" value="1"/>
</dbReference>
<evidence type="ECO:0000256" key="11">
    <source>
        <dbReference type="ARBA" id="ARBA00023204"/>
    </source>
</evidence>
<dbReference type="GO" id="GO:0008310">
    <property type="term" value="F:single-stranded DNA 3'-5' DNA exonuclease activity"/>
    <property type="evidence" value="ECO:0007669"/>
    <property type="project" value="UniProtKB-EC"/>
</dbReference>
<reference evidence="18 19" key="1">
    <citation type="submission" date="2019-04" db="EMBL/GenBank/DDBJ databases">
        <authorList>
            <person name="Hwang J.C."/>
        </authorList>
    </citation>
    <scope>NUCLEOTIDE SEQUENCE [LARGE SCALE GENOMIC DNA]</scope>
    <source>
        <strain evidence="18 19">IMCC35002</strain>
    </source>
</reference>
<feature type="binding site" evidence="15">
    <location>
        <position position="14"/>
    </location>
    <ligand>
        <name>Mg(2+)</name>
        <dbReference type="ChEBI" id="CHEBI:18420"/>
        <label>2</label>
    </ligand>
</feature>
<evidence type="ECO:0000256" key="9">
    <source>
        <dbReference type="ARBA" id="ARBA00022842"/>
    </source>
</evidence>
<keyword evidence="7 13" id="KW-0378">Hydrolase</keyword>
<dbReference type="EC" id="3.1.11.1" evidence="2 13"/>
<dbReference type="Gene3D" id="1.10.287.1240">
    <property type="match status" value="1"/>
</dbReference>
<dbReference type="AlphaFoldDB" id="A0A4V5NWM2"/>
<evidence type="ECO:0000256" key="13">
    <source>
        <dbReference type="PIRNR" id="PIRNR000977"/>
    </source>
</evidence>
<dbReference type="PANTHER" id="PTHR11046">
    <property type="entry name" value="OLIGORIBONUCLEASE, MITOCHONDRIAL"/>
    <property type="match status" value="1"/>
</dbReference>
<dbReference type="SUPFAM" id="SSF53098">
    <property type="entry name" value="Ribonuclease H-like"/>
    <property type="match status" value="1"/>
</dbReference>
<dbReference type="GO" id="GO:0046872">
    <property type="term" value="F:metal ion binding"/>
    <property type="evidence" value="ECO:0007669"/>
    <property type="project" value="UniProtKB-KW"/>
</dbReference>
<keyword evidence="11 13" id="KW-0234">DNA repair</keyword>
<keyword evidence="6 13" id="KW-0227">DNA damage</keyword>
<dbReference type="GO" id="GO:0003677">
    <property type="term" value="F:DNA binding"/>
    <property type="evidence" value="ECO:0007669"/>
    <property type="project" value="UniProtKB-KW"/>
</dbReference>
<proteinExistence type="predicted"/>
<dbReference type="PANTHER" id="PTHR11046:SF11">
    <property type="entry name" value="EXODEOXYRIBONUCLEASE I"/>
    <property type="match status" value="1"/>
</dbReference>
<evidence type="ECO:0000256" key="4">
    <source>
        <dbReference type="ARBA" id="ARBA00022722"/>
    </source>
</evidence>
<evidence type="ECO:0000256" key="8">
    <source>
        <dbReference type="ARBA" id="ARBA00022839"/>
    </source>
</evidence>
<evidence type="ECO:0000259" key="16">
    <source>
        <dbReference type="PROSITE" id="PS51784"/>
    </source>
</evidence>
<dbReference type="InterPro" id="IPR036397">
    <property type="entry name" value="RNaseH_sf"/>
</dbReference>
<dbReference type="OrthoDB" id="9763470at2"/>
<keyword evidence="10" id="KW-0238">DNA-binding</keyword>
<dbReference type="GO" id="GO:0000175">
    <property type="term" value="F:3'-5'-RNA exonuclease activity"/>
    <property type="evidence" value="ECO:0007669"/>
    <property type="project" value="InterPro"/>
</dbReference>
<keyword evidence="19" id="KW-1185">Reference proteome</keyword>
<evidence type="ECO:0000256" key="5">
    <source>
        <dbReference type="ARBA" id="ARBA00022723"/>
    </source>
</evidence>
<dbReference type="FunFam" id="3.30.1520.20:FF:000001">
    <property type="entry name" value="Exodeoxyribonuclease I"/>
    <property type="match status" value="1"/>
</dbReference>
<dbReference type="Pfam" id="PF26016">
    <property type="entry name" value="ExoI_C"/>
    <property type="match status" value="1"/>
</dbReference>
<comment type="cofactor">
    <cofactor evidence="15">
        <name>Mg(2+)</name>
        <dbReference type="ChEBI" id="CHEBI:18420"/>
    </cofactor>
    <text evidence="15">Binds 2 Mg(2+) ions per monomer.</text>
</comment>
<dbReference type="PIRSF" id="PIRSF000977">
    <property type="entry name" value="Exodeoxyribonuclease_I"/>
    <property type="match status" value="1"/>
</dbReference>
<keyword evidence="4 13" id="KW-0540">Nuclease</keyword>
<dbReference type="InterPro" id="IPR058561">
    <property type="entry name" value="Exonuc_1_C"/>
</dbReference>
<dbReference type="InterPro" id="IPR034747">
    <property type="entry name" value="EXOI_SH3"/>
</dbReference>
<dbReference type="GO" id="GO:0006281">
    <property type="term" value="P:DNA repair"/>
    <property type="evidence" value="ECO:0007669"/>
    <property type="project" value="UniProtKB-KW"/>
</dbReference>
<evidence type="ECO:0000256" key="10">
    <source>
        <dbReference type="ARBA" id="ARBA00023125"/>
    </source>
</evidence>
<feature type="binding site" evidence="14">
    <location>
        <position position="14"/>
    </location>
    <ligand>
        <name>substrate</name>
    </ligand>
</feature>
<evidence type="ECO:0000256" key="6">
    <source>
        <dbReference type="ARBA" id="ARBA00022763"/>
    </source>
</evidence>
<dbReference type="InterPro" id="IPR038649">
    <property type="entry name" value="EXOI_SH3_sf"/>
</dbReference>
<comment type="subunit">
    <text evidence="12">Monomer. Interacts with ssb (via C-terminus); this interaction stimulates the exonuclease activity by recruiting the enzyme to its substrate.</text>
</comment>
<dbReference type="PROSITE" id="PS51785">
    <property type="entry name" value="EXOI_C"/>
    <property type="match status" value="1"/>
</dbReference>
<accession>A0A4V5NWM2</accession>
<dbReference type="Pfam" id="PF08411">
    <property type="entry name" value="ExoI_SH3"/>
    <property type="match status" value="1"/>
</dbReference>
<dbReference type="FunFam" id="3.30.420.10:FF:000033">
    <property type="entry name" value="Exodeoxyribonuclease I"/>
    <property type="match status" value="1"/>
</dbReference>
<dbReference type="InterPro" id="IPR012337">
    <property type="entry name" value="RNaseH-like_sf"/>
</dbReference>
<evidence type="ECO:0000256" key="12">
    <source>
        <dbReference type="ARBA" id="ARBA00046792"/>
    </source>
</evidence>
<dbReference type="InterPro" id="IPR022894">
    <property type="entry name" value="Oligoribonuclease"/>
</dbReference>
<dbReference type="EMBL" id="SWCJ01000001">
    <property type="protein sequence ID" value="TKB58488.1"/>
    <property type="molecule type" value="Genomic_DNA"/>
</dbReference>
<evidence type="ECO:0000313" key="18">
    <source>
        <dbReference type="EMBL" id="TKB58488.1"/>
    </source>
</evidence>
<feature type="domain" description="ExoI SH3-like" evidence="16">
    <location>
        <begin position="199"/>
        <end position="354"/>
    </location>
</feature>
<feature type="domain" description="ExoI C-terminal" evidence="17">
    <location>
        <begin position="358"/>
        <end position="470"/>
    </location>
</feature>
<evidence type="ECO:0000256" key="3">
    <source>
        <dbReference type="ARBA" id="ARBA00019900"/>
    </source>
</evidence>
<sequence>MSQHQPTLLWHDYETWGADPSRDHPAQFAAIRTDMDLNPIGEPIELFCQLPGDYLPAPEAMFVTGITPQRANRLGDVEAEFMRKVNDQMSIAGTCTVGYNSIRFDDEVTRYSLYRNFFDPYAREWQNGNSRWDIIDLVRACYALRPEGIEWPLRDDGKPSFKLEHLTAANGLDHGKAHDAVSDVEATIALAKLIKEKQPKLFNWYFSLRRKQAVSKLVDVLALKPLLHVSSRFSAEHGCASLVAPMAWHPENKNAVVVVDMHQDISPLIEWDAERLKQRLYTPSKNLEPGEPRVPIKLLHFNKSPFIAPAATLEDEQAKRLGIDKQRCRDNFKLLRQHQQQIREKLTAIYTEQRDGADDRDVDQQLYGGFFSDADRSQMELVRSTAPQNLAALEPQFHDPRLPTLFFRYRARNFPNTLSEVELARWQQHCNERINNPDYVMHLEQLAEQNQQDEQRMSLLKALYNYLQSL</sequence>
<name>A0A4V5NWM2_9GAMM</name>
<comment type="caution">
    <text evidence="18">The sequence shown here is derived from an EMBL/GenBank/DDBJ whole genome shotgun (WGS) entry which is preliminary data.</text>
</comment>
<organism evidence="18 19">
    <name type="scientific">Ferrimonas aestuarii</name>
    <dbReference type="NCBI Taxonomy" id="2569539"/>
    <lineage>
        <taxon>Bacteria</taxon>
        <taxon>Pseudomonadati</taxon>
        <taxon>Pseudomonadota</taxon>
        <taxon>Gammaproteobacteria</taxon>
        <taxon>Alteromonadales</taxon>
        <taxon>Ferrimonadaceae</taxon>
        <taxon>Ferrimonas</taxon>
    </lineage>
</organism>
<evidence type="ECO:0000256" key="1">
    <source>
        <dbReference type="ARBA" id="ARBA00000563"/>
    </source>
</evidence>
<dbReference type="Gene3D" id="1.20.1280.70">
    <property type="entry name" value="Exonuclease ExoI, domain 3"/>
    <property type="match status" value="1"/>
</dbReference>
<evidence type="ECO:0000256" key="7">
    <source>
        <dbReference type="ARBA" id="ARBA00022801"/>
    </source>
</evidence>
<evidence type="ECO:0000313" key="19">
    <source>
        <dbReference type="Proteomes" id="UP000305675"/>
    </source>
</evidence>
<dbReference type="FunFam" id="1.20.1280.70:FF:000001">
    <property type="entry name" value="Exodeoxyribonuclease I"/>
    <property type="match status" value="1"/>
</dbReference>
<dbReference type="InterPro" id="IPR013520">
    <property type="entry name" value="Ribonucl_H"/>
</dbReference>
<dbReference type="SMART" id="SM00479">
    <property type="entry name" value="EXOIII"/>
    <property type="match status" value="1"/>
</dbReference>
<dbReference type="RefSeq" id="WP_136861636.1">
    <property type="nucleotide sequence ID" value="NZ_SWCJ01000001.1"/>
</dbReference>
<dbReference type="NCBIfam" id="NF008746">
    <property type="entry name" value="PRK11779.1"/>
    <property type="match status" value="1"/>
</dbReference>
<dbReference type="CDD" id="cd06138">
    <property type="entry name" value="ExoI_N"/>
    <property type="match status" value="1"/>
</dbReference>
<dbReference type="Gene3D" id="3.30.1520.20">
    <property type="entry name" value="Exonuclease ExoI, domain 2"/>
    <property type="match status" value="1"/>
</dbReference>
<dbReference type="Proteomes" id="UP000305675">
    <property type="component" value="Unassembled WGS sequence"/>
</dbReference>
<evidence type="ECO:0000256" key="14">
    <source>
        <dbReference type="PIRSR" id="PIRSR000977-1"/>
    </source>
</evidence>
<keyword evidence="5 15" id="KW-0479">Metal-binding</keyword>
<evidence type="ECO:0000256" key="15">
    <source>
        <dbReference type="PIRSR" id="PIRSR000977-2"/>
    </source>
</evidence>
<dbReference type="PROSITE" id="PS51784">
    <property type="entry name" value="EXOI_SH3"/>
    <property type="match status" value="1"/>
</dbReference>
<evidence type="ECO:0000256" key="2">
    <source>
        <dbReference type="ARBA" id="ARBA00012108"/>
    </source>
</evidence>
<feature type="binding site" evidence="14">
    <location>
        <position position="162"/>
    </location>
    <ligand>
        <name>substrate</name>
    </ligand>
</feature>
<protein>
    <recommendedName>
        <fullName evidence="3 13">Exodeoxyribonuclease I</fullName>
        <ecNumber evidence="2 13">3.1.11.1</ecNumber>
    </recommendedName>
</protein>
<comment type="catalytic activity">
    <reaction evidence="1 13">
        <text>Exonucleolytic cleavage in the 3'- to 5'-direction to yield nucleoside 5'-phosphates.</text>
        <dbReference type="EC" id="3.1.11.1"/>
    </reaction>
</comment>
<dbReference type="InterPro" id="IPR023607">
    <property type="entry name" value="Exodeoxyribonuclease_I"/>
</dbReference>
<feature type="binding site" evidence="15">
    <location>
        <position position="183"/>
    </location>
    <ligand>
        <name>Mg(2+)</name>
        <dbReference type="ChEBI" id="CHEBI:18420"/>
        <label>2</label>
    </ligand>
</feature>
<evidence type="ECO:0000259" key="17">
    <source>
        <dbReference type="PROSITE" id="PS51785"/>
    </source>
</evidence>
<feature type="binding site" evidence="15">
    <location>
        <position position="12"/>
    </location>
    <ligand>
        <name>Mg(2+)</name>
        <dbReference type="ChEBI" id="CHEBI:18420"/>
        <label>1</label>
    </ligand>
</feature>
<keyword evidence="8 13" id="KW-0269">Exonuclease</keyword>
<gene>
    <name evidence="18" type="primary">sbcB</name>
    <name evidence="18" type="ORF">FCL42_01710</name>
</gene>
<keyword evidence="9 15" id="KW-0460">Magnesium</keyword>
<dbReference type="InterPro" id="IPR013620">
    <property type="entry name" value="Exonuc_1_SH3"/>
</dbReference>
<dbReference type="Gene3D" id="3.30.420.10">
    <property type="entry name" value="Ribonuclease H-like superfamily/Ribonuclease H"/>
    <property type="match status" value="1"/>
</dbReference>